<feature type="non-terminal residue" evidence="2">
    <location>
        <position position="44"/>
    </location>
</feature>
<feature type="region of interest" description="Disordered" evidence="1">
    <location>
        <begin position="1"/>
        <end position="21"/>
    </location>
</feature>
<feature type="compositionally biased region" description="Basic and acidic residues" evidence="1">
    <location>
        <begin position="1"/>
        <end position="12"/>
    </location>
</feature>
<sequence length="44" mass="4745">MDEEIASVRHEPLYSNGAEESEDLVLCTDEVADGAVGLLLPIED</sequence>
<evidence type="ECO:0000313" key="2">
    <source>
        <dbReference type="EMBL" id="KKL18845.1"/>
    </source>
</evidence>
<name>A0A0F9BB02_9ZZZZ</name>
<proteinExistence type="predicted"/>
<reference evidence="2" key="1">
    <citation type="journal article" date="2015" name="Nature">
        <title>Complex archaea that bridge the gap between prokaryotes and eukaryotes.</title>
        <authorList>
            <person name="Spang A."/>
            <person name="Saw J.H."/>
            <person name="Jorgensen S.L."/>
            <person name="Zaremba-Niedzwiedzka K."/>
            <person name="Martijn J."/>
            <person name="Lind A.E."/>
            <person name="van Eijk R."/>
            <person name="Schleper C."/>
            <person name="Guy L."/>
            <person name="Ettema T.J."/>
        </authorList>
    </citation>
    <scope>NUCLEOTIDE SEQUENCE</scope>
</reference>
<protein>
    <submittedName>
        <fullName evidence="2">Uncharacterized protein</fullName>
    </submittedName>
</protein>
<gene>
    <name evidence="2" type="ORF">LCGC14_2471420</name>
</gene>
<dbReference type="EMBL" id="LAZR01038710">
    <property type="protein sequence ID" value="KKL18845.1"/>
    <property type="molecule type" value="Genomic_DNA"/>
</dbReference>
<dbReference type="AlphaFoldDB" id="A0A0F9BB02"/>
<accession>A0A0F9BB02</accession>
<comment type="caution">
    <text evidence="2">The sequence shown here is derived from an EMBL/GenBank/DDBJ whole genome shotgun (WGS) entry which is preliminary data.</text>
</comment>
<evidence type="ECO:0000256" key="1">
    <source>
        <dbReference type="SAM" id="MobiDB-lite"/>
    </source>
</evidence>
<organism evidence="2">
    <name type="scientific">marine sediment metagenome</name>
    <dbReference type="NCBI Taxonomy" id="412755"/>
    <lineage>
        <taxon>unclassified sequences</taxon>
        <taxon>metagenomes</taxon>
        <taxon>ecological metagenomes</taxon>
    </lineage>
</organism>